<accession>A0A835ER69</accession>
<dbReference type="AlphaFoldDB" id="A0A835ER69"/>
<name>A0A835ER69_9POAL</name>
<proteinExistence type="predicted"/>
<sequence>MERNGLRSSPGKKLRTSPVVLQQIISSRSSSSVMPPIAGPATARDGLVGSLSAYYGLLPYCKTMRWWLAAGGIRQRRPGTRCRTPGAVALGT</sequence>
<keyword evidence="2" id="KW-1185">Reference proteome</keyword>
<comment type="caution">
    <text evidence="1">The sequence shown here is derived from an EMBL/GenBank/DDBJ whole genome shotgun (WGS) entry which is preliminary data.</text>
</comment>
<reference evidence="1" key="1">
    <citation type="submission" date="2020-07" db="EMBL/GenBank/DDBJ databases">
        <title>Genome sequence and genetic diversity analysis of an under-domesticated orphan crop, white fonio (Digitaria exilis).</title>
        <authorList>
            <person name="Bennetzen J.L."/>
            <person name="Chen S."/>
            <person name="Ma X."/>
            <person name="Wang X."/>
            <person name="Yssel A.E.J."/>
            <person name="Chaluvadi S.R."/>
            <person name="Johnson M."/>
            <person name="Gangashetty P."/>
            <person name="Hamidou F."/>
            <person name="Sanogo M.D."/>
            <person name="Zwaenepoel A."/>
            <person name="Wallace J."/>
            <person name="Van De Peer Y."/>
            <person name="Van Deynze A."/>
        </authorList>
    </citation>
    <scope>NUCLEOTIDE SEQUENCE</scope>
    <source>
        <tissue evidence="1">Leaves</tissue>
    </source>
</reference>
<dbReference type="Proteomes" id="UP000636709">
    <property type="component" value="Unassembled WGS sequence"/>
</dbReference>
<organism evidence="1 2">
    <name type="scientific">Digitaria exilis</name>
    <dbReference type="NCBI Taxonomy" id="1010633"/>
    <lineage>
        <taxon>Eukaryota</taxon>
        <taxon>Viridiplantae</taxon>
        <taxon>Streptophyta</taxon>
        <taxon>Embryophyta</taxon>
        <taxon>Tracheophyta</taxon>
        <taxon>Spermatophyta</taxon>
        <taxon>Magnoliopsida</taxon>
        <taxon>Liliopsida</taxon>
        <taxon>Poales</taxon>
        <taxon>Poaceae</taxon>
        <taxon>PACMAD clade</taxon>
        <taxon>Panicoideae</taxon>
        <taxon>Panicodae</taxon>
        <taxon>Paniceae</taxon>
        <taxon>Anthephorinae</taxon>
        <taxon>Digitaria</taxon>
    </lineage>
</organism>
<evidence type="ECO:0000313" key="2">
    <source>
        <dbReference type="Proteomes" id="UP000636709"/>
    </source>
</evidence>
<protein>
    <submittedName>
        <fullName evidence="1">Uncharacterized protein</fullName>
    </submittedName>
</protein>
<dbReference type="EMBL" id="JACEFO010001732">
    <property type="protein sequence ID" value="KAF8715411.1"/>
    <property type="molecule type" value="Genomic_DNA"/>
</dbReference>
<gene>
    <name evidence="1" type="ORF">HU200_027057</name>
</gene>
<evidence type="ECO:0000313" key="1">
    <source>
        <dbReference type="EMBL" id="KAF8715411.1"/>
    </source>
</evidence>